<feature type="transmembrane region" description="Helical" evidence="7">
    <location>
        <begin position="272"/>
        <end position="293"/>
    </location>
</feature>
<organism evidence="9 10">
    <name type="scientific">Bianquea renquensis</name>
    <dbReference type="NCBI Taxonomy" id="2763661"/>
    <lineage>
        <taxon>Bacteria</taxon>
        <taxon>Bacillati</taxon>
        <taxon>Bacillota</taxon>
        <taxon>Clostridia</taxon>
        <taxon>Eubacteriales</taxon>
        <taxon>Bianqueaceae</taxon>
        <taxon>Bianquea</taxon>
    </lineage>
</organism>
<dbReference type="PANTHER" id="PTHR43227:SF11">
    <property type="entry name" value="BLL4140 PROTEIN"/>
    <property type="match status" value="1"/>
</dbReference>
<dbReference type="PANTHER" id="PTHR43227">
    <property type="entry name" value="BLL4140 PROTEIN"/>
    <property type="match status" value="1"/>
</dbReference>
<evidence type="ECO:0000256" key="3">
    <source>
        <dbReference type="ARBA" id="ARBA00022475"/>
    </source>
</evidence>
<dbReference type="GO" id="GO:0005886">
    <property type="term" value="C:plasma membrane"/>
    <property type="evidence" value="ECO:0007669"/>
    <property type="project" value="UniProtKB-SubCell"/>
</dbReference>
<dbReference type="InterPro" id="IPR000515">
    <property type="entry name" value="MetI-like"/>
</dbReference>
<evidence type="ECO:0000259" key="8">
    <source>
        <dbReference type="PROSITE" id="PS50928"/>
    </source>
</evidence>
<evidence type="ECO:0000256" key="7">
    <source>
        <dbReference type="RuleBase" id="RU363032"/>
    </source>
</evidence>
<dbReference type="InterPro" id="IPR050809">
    <property type="entry name" value="UgpAE/MalFG_permease"/>
</dbReference>
<comment type="subcellular location">
    <subcellularLocation>
        <location evidence="1 7">Cell membrane</location>
        <topology evidence="1 7">Multi-pass membrane protein</topology>
    </subcellularLocation>
</comment>
<dbReference type="CDD" id="cd06261">
    <property type="entry name" value="TM_PBP2"/>
    <property type="match status" value="1"/>
</dbReference>
<keyword evidence="10" id="KW-1185">Reference proteome</keyword>
<dbReference type="EMBL" id="JACRSQ010000010">
    <property type="protein sequence ID" value="MBC8543557.1"/>
    <property type="molecule type" value="Genomic_DNA"/>
</dbReference>
<evidence type="ECO:0000313" key="10">
    <source>
        <dbReference type="Proteomes" id="UP000657006"/>
    </source>
</evidence>
<feature type="domain" description="ABC transmembrane type-1" evidence="8">
    <location>
        <begin position="79"/>
        <end position="293"/>
    </location>
</feature>
<sequence length="306" mass="34245">MGGKSFQHRLGRDVSVNKYIYLMLVPVVAYYIIFCYVPMYGILMAFEDYRPRTGIIGSPWVGLKHFRAFFSSDYIGRLIRNTLLINIYSLLWGFPAPIIFALLLNELKGNVLKRYVQTASYLPYFVSTVVICGLLRSFCASYGLFNSIGALFGAERVDLLSKPEYFRTIYIGSDIWQGVGFSSIIYIAALTNVDPELYEAATIDGAGRFRRMLNISIPGIMPTITILLIMNVGSLMSLGYEKIILLYNSLTYETADVISSFVYRRGIVSGDYSFSTAVGLFNTVVNFVLILLANTVAGKVSETTLF</sequence>
<evidence type="ECO:0000256" key="5">
    <source>
        <dbReference type="ARBA" id="ARBA00022989"/>
    </source>
</evidence>
<reference evidence="9" key="1">
    <citation type="submission" date="2020-08" db="EMBL/GenBank/DDBJ databases">
        <title>Genome public.</title>
        <authorList>
            <person name="Liu C."/>
            <person name="Sun Q."/>
        </authorList>
    </citation>
    <scope>NUCLEOTIDE SEQUENCE</scope>
    <source>
        <strain evidence="9">NSJ-32</strain>
    </source>
</reference>
<evidence type="ECO:0000256" key="2">
    <source>
        <dbReference type="ARBA" id="ARBA00022448"/>
    </source>
</evidence>
<keyword evidence="5 7" id="KW-1133">Transmembrane helix</keyword>
<evidence type="ECO:0000256" key="1">
    <source>
        <dbReference type="ARBA" id="ARBA00004651"/>
    </source>
</evidence>
<comment type="caution">
    <text evidence="9">The sequence shown here is derived from an EMBL/GenBank/DDBJ whole genome shotgun (WGS) entry which is preliminary data.</text>
</comment>
<keyword evidence="4 7" id="KW-0812">Transmembrane</keyword>
<dbReference type="Proteomes" id="UP000657006">
    <property type="component" value="Unassembled WGS sequence"/>
</dbReference>
<proteinExistence type="inferred from homology"/>
<feature type="transmembrane region" description="Helical" evidence="7">
    <location>
        <begin position="83"/>
        <end position="104"/>
    </location>
</feature>
<dbReference type="PROSITE" id="PS50928">
    <property type="entry name" value="ABC_TM1"/>
    <property type="match status" value="1"/>
</dbReference>
<dbReference type="Pfam" id="PF00528">
    <property type="entry name" value="BPD_transp_1"/>
    <property type="match status" value="1"/>
</dbReference>
<evidence type="ECO:0000256" key="4">
    <source>
        <dbReference type="ARBA" id="ARBA00022692"/>
    </source>
</evidence>
<feature type="transmembrane region" description="Helical" evidence="7">
    <location>
        <begin position="20"/>
        <end position="43"/>
    </location>
</feature>
<protein>
    <submittedName>
        <fullName evidence="9">Sugar ABC transporter permease</fullName>
    </submittedName>
</protein>
<evidence type="ECO:0000313" key="9">
    <source>
        <dbReference type="EMBL" id="MBC8543557.1"/>
    </source>
</evidence>
<name>A0A926HXA1_9FIRM</name>
<accession>A0A926HXA1</accession>
<feature type="transmembrane region" description="Helical" evidence="7">
    <location>
        <begin position="124"/>
        <end position="145"/>
    </location>
</feature>
<gene>
    <name evidence="9" type="ORF">H8730_08370</name>
</gene>
<dbReference type="InterPro" id="IPR035906">
    <property type="entry name" value="MetI-like_sf"/>
</dbReference>
<evidence type="ECO:0000256" key="6">
    <source>
        <dbReference type="ARBA" id="ARBA00023136"/>
    </source>
</evidence>
<dbReference type="SUPFAM" id="SSF161098">
    <property type="entry name" value="MetI-like"/>
    <property type="match status" value="1"/>
</dbReference>
<dbReference type="Gene3D" id="1.10.3720.10">
    <property type="entry name" value="MetI-like"/>
    <property type="match status" value="1"/>
</dbReference>
<keyword evidence="3" id="KW-1003">Cell membrane</keyword>
<dbReference type="GO" id="GO:0055085">
    <property type="term" value="P:transmembrane transport"/>
    <property type="evidence" value="ECO:0007669"/>
    <property type="project" value="InterPro"/>
</dbReference>
<dbReference type="AlphaFoldDB" id="A0A926HXA1"/>
<keyword evidence="2 7" id="KW-0813">Transport</keyword>
<keyword evidence="6 7" id="KW-0472">Membrane</keyword>
<feature type="transmembrane region" description="Helical" evidence="7">
    <location>
        <begin position="217"/>
        <end position="240"/>
    </location>
</feature>
<comment type="similarity">
    <text evidence="7">Belongs to the binding-protein-dependent transport system permease family.</text>
</comment>